<proteinExistence type="predicted"/>
<feature type="transmembrane region" description="Helical" evidence="1">
    <location>
        <begin position="62"/>
        <end position="79"/>
    </location>
</feature>
<dbReference type="OrthoDB" id="1263582at2"/>
<evidence type="ECO:0000313" key="2">
    <source>
        <dbReference type="EMBL" id="SFM66297.1"/>
    </source>
</evidence>
<name>A0A1I4SPI6_9FLAO</name>
<evidence type="ECO:0000256" key="1">
    <source>
        <dbReference type="SAM" id="Phobius"/>
    </source>
</evidence>
<dbReference type="RefSeq" id="WP_092905830.1">
    <property type="nucleotide sequence ID" value="NZ_FOUZ01000001.1"/>
</dbReference>
<feature type="transmembrane region" description="Helical" evidence="1">
    <location>
        <begin position="91"/>
        <end position="111"/>
    </location>
</feature>
<sequence>MIKKLLNPFAYFNDKILLIIGILAHIFFTYIAKLTNSNFPDFLSIKKGGINFTFLDLLYQNTRNIAIAILCLFILGKIINKRTRFIDIVNVVLISRIAYYIVFITNFIPIINNKLDKVTAGVMSNNLAVLQESSTMIVIVIVAFIAIFFICLMFYYLYIGFKTVTNLKTIPQTFAFIATILFIIISTTILTLLIPQTI</sequence>
<evidence type="ECO:0008006" key="4">
    <source>
        <dbReference type="Google" id="ProtNLM"/>
    </source>
</evidence>
<feature type="transmembrane region" description="Helical" evidence="1">
    <location>
        <begin position="173"/>
        <end position="194"/>
    </location>
</feature>
<feature type="transmembrane region" description="Helical" evidence="1">
    <location>
        <begin position="12"/>
        <end position="32"/>
    </location>
</feature>
<keyword evidence="3" id="KW-1185">Reference proteome</keyword>
<keyword evidence="1" id="KW-0812">Transmembrane</keyword>
<dbReference type="STRING" id="684065.SAMN05421738_101299"/>
<dbReference type="EMBL" id="FOUZ01000001">
    <property type="protein sequence ID" value="SFM66297.1"/>
    <property type="molecule type" value="Genomic_DNA"/>
</dbReference>
<organism evidence="2 3">
    <name type="scientific">Algoriella xinjiangensis</name>
    <dbReference type="NCBI Taxonomy" id="684065"/>
    <lineage>
        <taxon>Bacteria</taxon>
        <taxon>Pseudomonadati</taxon>
        <taxon>Bacteroidota</taxon>
        <taxon>Flavobacteriia</taxon>
        <taxon>Flavobacteriales</taxon>
        <taxon>Weeksellaceae</taxon>
        <taxon>Algoriella</taxon>
    </lineage>
</organism>
<keyword evidence="1" id="KW-1133">Transmembrane helix</keyword>
<reference evidence="3" key="1">
    <citation type="submission" date="2016-10" db="EMBL/GenBank/DDBJ databases">
        <authorList>
            <person name="Varghese N."/>
            <person name="Submissions S."/>
        </authorList>
    </citation>
    <scope>NUCLEOTIDE SEQUENCE [LARGE SCALE GENOMIC DNA]</scope>
    <source>
        <strain evidence="3">XJ109</strain>
    </source>
</reference>
<protein>
    <recommendedName>
        <fullName evidence="4">Yip1 domain-containing protein</fullName>
    </recommendedName>
</protein>
<feature type="transmembrane region" description="Helical" evidence="1">
    <location>
        <begin position="136"/>
        <end position="161"/>
    </location>
</feature>
<keyword evidence="1" id="KW-0472">Membrane</keyword>
<dbReference type="Proteomes" id="UP000199149">
    <property type="component" value="Unassembled WGS sequence"/>
</dbReference>
<gene>
    <name evidence="2" type="ORF">SAMN05421738_101299</name>
</gene>
<dbReference type="AlphaFoldDB" id="A0A1I4SPI6"/>
<evidence type="ECO:0000313" key="3">
    <source>
        <dbReference type="Proteomes" id="UP000199149"/>
    </source>
</evidence>
<accession>A0A1I4SPI6</accession>